<evidence type="ECO:0000313" key="1">
    <source>
        <dbReference type="EMBL" id="TGO50806.1"/>
    </source>
</evidence>
<comment type="caution">
    <text evidence="1">The sequence shown here is derived from an EMBL/GenBank/DDBJ whole genome shotgun (WGS) entry which is preliminary data.</text>
</comment>
<evidence type="ECO:0000313" key="2">
    <source>
        <dbReference type="Proteomes" id="UP000297452"/>
    </source>
</evidence>
<dbReference type="OrthoDB" id="3487044at2759"/>
<dbReference type="Proteomes" id="UP000297452">
    <property type="component" value="Unassembled WGS sequence"/>
</dbReference>
<gene>
    <name evidence="1" type="ORF">BOTNAR_0378g00030</name>
</gene>
<proteinExistence type="predicted"/>
<name>A0A4Z1HNZ4_9HELO</name>
<protein>
    <submittedName>
        <fullName evidence="1">Uncharacterized protein</fullName>
    </submittedName>
</protein>
<accession>A0A4Z1HNZ4</accession>
<organism evidence="1 2">
    <name type="scientific">Botryotinia narcissicola</name>
    <dbReference type="NCBI Taxonomy" id="278944"/>
    <lineage>
        <taxon>Eukaryota</taxon>
        <taxon>Fungi</taxon>
        <taxon>Dikarya</taxon>
        <taxon>Ascomycota</taxon>
        <taxon>Pezizomycotina</taxon>
        <taxon>Leotiomycetes</taxon>
        <taxon>Helotiales</taxon>
        <taxon>Sclerotiniaceae</taxon>
        <taxon>Botryotinia</taxon>
    </lineage>
</organism>
<keyword evidence="2" id="KW-1185">Reference proteome</keyword>
<dbReference type="AlphaFoldDB" id="A0A4Z1HNZ4"/>
<dbReference type="EMBL" id="PQXJ01000378">
    <property type="protein sequence ID" value="TGO50806.1"/>
    <property type="molecule type" value="Genomic_DNA"/>
</dbReference>
<sequence>MPSTPSTSQYDTIGSRYTTIKKQQGSSLELAAIQTHGGDITGLHILDLACGLDITAYANARGMERASSKSARVRCGAGDVDTDADADADADAINEHPEIDFYVAVCSTLLENLEGNSISCSRCGFSIMRLRRKIVGMWRNIFAFLVSGGRWGV</sequence>
<reference evidence="1 2" key="1">
    <citation type="submission" date="2017-12" db="EMBL/GenBank/DDBJ databases">
        <title>Comparative genomics of Botrytis spp.</title>
        <authorList>
            <person name="Valero-Jimenez C.A."/>
            <person name="Tapia P."/>
            <person name="Veloso J."/>
            <person name="Silva-Moreno E."/>
            <person name="Staats M."/>
            <person name="Valdes J.H."/>
            <person name="Van Kan J.A.L."/>
        </authorList>
    </citation>
    <scope>NUCLEOTIDE SEQUENCE [LARGE SCALE GENOMIC DNA]</scope>
    <source>
        <strain evidence="1 2">MUCL2120</strain>
    </source>
</reference>